<dbReference type="EMBL" id="BSPK01000019">
    <property type="protein sequence ID" value="GLS63168.1"/>
    <property type="molecule type" value="Genomic_DNA"/>
</dbReference>
<dbReference type="AlphaFoldDB" id="A0A512J742"/>
<organism evidence="2 4">
    <name type="scientific">Methylobacterium oxalidis</name>
    <dbReference type="NCBI Taxonomy" id="944322"/>
    <lineage>
        <taxon>Bacteria</taxon>
        <taxon>Pseudomonadati</taxon>
        <taxon>Pseudomonadota</taxon>
        <taxon>Alphaproteobacteria</taxon>
        <taxon>Hyphomicrobiales</taxon>
        <taxon>Methylobacteriaceae</taxon>
        <taxon>Methylobacterium</taxon>
    </lineage>
</organism>
<feature type="transmembrane region" description="Helical" evidence="1">
    <location>
        <begin position="69"/>
        <end position="91"/>
    </location>
</feature>
<evidence type="ECO:0000256" key="1">
    <source>
        <dbReference type="SAM" id="Phobius"/>
    </source>
</evidence>
<dbReference type="Proteomes" id="UP001156856">
    <property type="component" value="Unassembled WGS sequence"/>
</dbReference>
<reference evidence="2 4" key="3">
    <citation type="submission" date="2019-07" db="EMBL/GenBank/DDBJ databases">
        <title>Whole genome shotgun sequence of Methylobacterium oxalidis NBRC 107715.</title>
        <authorList>
            <person name="Hosoyama A."/>
            <person name="Uohara A."/>
            <person name="Ohji S."/>
            <person name="Ichikawa N."/>
        </authorList>
    </citation>
    <scope>NUCLEOTIDE SEQUENCE [LARGE SCALE GENOMIC DNA]</scope>
    <source>
        <strain evidence="2 4">NBRC 107715</strain>
    </source>
</reference>
<name>A0A512J742_9HYPH</name>
<dbReference type="RefSeq" id="WP_147027237.1">
    <property type="nucleotide sequence ID" value="NZ_BJZU01000074.1"/>
</dbReference>
<comment type="caution">
    <text evidence="2">The sequence shown here is derived from an EMBL/GenBank/DDBJ whole genome shotgun (WGS) entry which is preliminary data.</text>
</comment>
<evidence type="ECO:0000313" key="4">
    <source>
        <dbReference type="Proteomes" id="UP000321960"/>
    </source>
</evidence>
<keyword evidence="1" id="KW-0812">Transmembrane</keyword>
<reference evidence="5" key="2">
    <citation type="journal article" date="2019" name="Int. J. Syst. Evol. Microbiol.">
        <title>The Global Catalogue of Microorganisms (GCM) 10K type strain sequencing project: providing services to taxonomists for standard genome sequencing and annotation.</title>
        <authorList>
            <consortium name="The Broad Institute Genomics Platform"/>
            <consortium name="The Broad Institute Genome Sequencing Center for Infectious Disease"/>
            <person name="Wu L."/>
            <person name="Ma J."/>
        </authorList>
    </citation>
    <scope>NUCLEOTIDE SEQUENCE [LARGE SCALE GENOMIC DNA]</scope>
    <source>
        <strain evidence="5">NBRC 107715</strain>
    </source>
</reference>
<reference evidence="3" key="4">
    <citation type="submission" date="2023-01" db="EMBL/GenBank/DDBJ databases">
        <title>Draft genome sequence of Methylobacterium oxalidis strain NBRC 107715.</title>
        <authorList>
            <person name="Sun Q."/>
            <person name="Mori K."/>
        </authorList>
    </citation>
    <scope>NUCLEOTIDE SEQUENCE</scope>
    <source>
        <strain evidence="3">NBRC 107715</strain>
    </source>
</reference>
<evidence type="ECO:0000313" key="2">
    <source>
        <dbReference type="EMBL" id="GEP05689.1"/>
    </source>
</evidence>
<keyword evidence="1" id="KW-1133">Transmembrane helix</keyword>
<keyword evidence="1" id="KW-0472">Membrane</keyword>
<gene>
    <name evidence="3" type="ORF">GCM10007888_15490</name>
    <name evidence="2" type="ORF">MOX02_37270</name>
</gene>
<protein>
    <submittedName>
        <fullName evidence="2">Uncharacterized protein</fullName>
    </submittedName>
</protein>
<feature type="transmembrane region" description="Helical" evidence="1">
    <location>
        <begin position="21"/>
        <end position="49"/>
    </location>
</feature>
<proteinExistence type="predicted"/>
<dbReference type="EMBL" id="BJZU01000074">
    <property type="protein sequence ID" value="GEP05689.1"/>
    <property type="molecule type" value="Genomic_DNA"/>
</dbReference>
<keyword evidence="5" id="KW-1185">Reference proteome</keyword>
<evidence type="ECO:0000313" key="5">
    <source>
        <dbReference type="Proteomes" id="UP001156856"/>
    </source>
</evidence>
<sequence>MRGHESLWTLLRGSAALGARIVAAYCAGFLILVPFTGIFAPFIIIFAIYLSWPLPIAALCIGVAFQRSLHAHLLAWCRVAPFVVALSYLLLDYGGVLERRGTSLTEHILNRATLERTALALVCSTVAAWVFFRIESKHQVACEDETHL</sequence>
<reference evidence="3" key="1">
    <citation type="journal article" date="2014" name="Int. J. Syst. Evol. Microbiol.">
        <title>Complete genome of a new Firmicutes species belonging to the dominant human colonic microbiota ('Ruminococcus bicirculans') reveals two chromosomes and a selective capacity to utilize plant glucans.</title>
        <authorList>
            <consortium name="NISC Comparative Sequencing Program"/>
            <person name="Wegmann U."/>
            <person name="Louis P."/>
            <person name="Goesmann A."/>
            <person name="Henrissat B."/>
            <person name="Duncan S.H."/>
            <person name="Flint H.J."/>
        </authorList>
    </citation>
    <scope>NUCLEOTIDE SEQUENCE</scope>
    <source>
        <strain evidence="3">NBRC 107715</strain>
    </source>
</reference>
<accession>A0A512J742</accession>
<dbReference type="Proteomes" id="UP000321960">
    <property type="component" value="Unassembled WGS sequence"/>
</dbReference>
<evidence type="ECO:0000313" key="3">
    <source>
        <dbReference type="EMBL" id="GLS63168.1"/>
    </source>
</evidence>